<gene>
    <name evidence="3" type="ORF">SeLEV6574_g00863</name>
    <name evidence="2" type="ORF">SeMB42_g03067</name>
</gene>
<dbReference type="Proteomes" id="UP000320475">
    <property type="component" value="Unassembled WGS sequence"/>
</dbReference>
<organism evidence="3 5">
    <name type="scientific">Synchytrium endobioticum</name>
    <dbReference type="NCBI Taxonomy" id="286115"/>
    <lineage>
        <taxon>Eukaryota</taxon>
        <taxon>Fungi</taxon>
        <taxon>Fungi incertae sedis</taxon>
        <taxon>Chytridiomycota</taxon>
        <taxon>Chytridiomycota incertae sedis</taxon>
        <taxon>Chytridiomycetes</taxon>
        <taxon>Synchytriales</taxon>
        <taxon>Synchytriaceae</taxon>
        <taxon>Synchytrium</taxon>
    </lineage>
</organism>
<dbReference type="EMBL" id="QEAN01000103">
    <property type="protein sequence ID" value="TPX48279.1"/>
    <property type="molecule type" value="Genomic_DNA"/>
</dbReference>
<feature type="compositionally biased region" description="Basic and acidic residues" evidence="1">
    <location>
        <begin position="21"/>
        <end position="33"/>
    </location>
</feature>
<dbReference type="OrthoDB" id="76453at2759"/>
<protein>
    <submittedName>
        <fullName evidence="3">Uncharacterized protein</fullName>
    </submittedName>
</protein>
<dbReference type="AlphaFoldDB" id="A0A507DGX3"/>
<reference evidence="4 5" key="1">
    <citation type="journal article" date="2019" name="Sci. Rep.">
        <title>Comparative genomics of chytrid fungi reveal insights into the obligate biotrophic and pathogenic lifestyle of Synchytrium endobioticum.</title>
        <authorList>
            <person name="van de Vossenberg B.T.L.H."/>
            <person name="Warris S."/>
            <person name="Nguyen H.D.T."/>
            <person name="van Gent-Pelzer M.P.E."/>
            <person name="Joly D.L."/>
            <person name="van de Geest H.C."/>
            <person name="Bonants P.J.M."/>
            <person name="Smith D.S."/>
            <person name="Levesque C.A."/>
            <person name="van der Lee T.A.J."/>
        </authorList>
    </citation>
    <scope>NUCLEOTIDE SEQUENCE [LARGE SCALE GENOMIC DNA]</scope>
    <source>
        <strain evidence="3 5">LEV6574</strain>
        <strain evidence="2 4">MB42</strain>
    </source>
</reference>
<dbReference type="VEuPathDB" id="FungiDB:SeMB42_g03067"/>
<evidence type="ECO:0000256" key="1">
    <source>
        <dbReference type="SAM" id="MobiDB-lite"/>
    </source>
</evidence>
<name>A0A507DGX3_9FUNG</name>
<dbReference type="EMBL" id="QEAM01000017">
    <property type="protein sequence ID" value="TPX50487.1"/>
    <property type="molecule type" value="Genomic_DNA"/>
</dbReference>
<proteinExistence type="predicted"/>
<feature type="region of interest" description="Disordered" evidence="1">
    <location>
        <begin position="1"/>
        <end position="40"/>
    </location>
</feature>
<sequence>MSKNHNPQLCSACRRKHSGKRKQEDDGGRDEGGKWCNGANDINHDQSKLLRIMYIYESLLAVIGIRAHQSGRHVT</sequence>
<evidence type="ECO:0000313" key="4">
    <source>
        <dbReference type="Proteomes" id="UP000317494"/>
    </source>
</evidence>
<dbReference type="Proteomes" id="UP000317494">
    <property type="component" value="Unassembled WGS sequence"/>
</dbReference>
<accession>A0A507DGX3</accession>
<keyword evidence="4" id="KW-1185">Reference proteome</keyword>
<comment type="caution">
    <text evidence="3">The sequence shown here is derived from an EMBL/GenBank/DDBJ whole genome shotgun (WGS) entry which is preliminary data.</text>
</comment>
<evidence type="ECO:0000313" key="3">
    <source>
        <dbReference type="EMBL" id="TPX50487.1"/>
    </source>
</evidence>
<evidence type="ECO:0000313" key="5">
    <source>
        <dbReference type="Proteomes" id="UP000320475"/>
    </source>
</evidence>
<evidence type="ECO:0000313" key="2">
    <source>
        <dbReference type="EMBL" id="TPX48279.1"/>
    </source>
</evidence>